<dbReference type="Pfam" id="PF24273">
    <property type="entry name" value="TRASH_HVO_1752_C"/>
    <property type="match status" value="1"/>
</dbReference>
<name>A0A939C650_9ARCH</name>
<dbReference type="AlphaFoldDB" id="A0A939C650"/>
<evidence type="ECO:0000313" key="3">
    <source>
        <dbReference type="EMBL" id="MBN2067053.1"/>
    </source>
</evidence>
<protein>
    <recommendedName>
        <fullName evidence="2">TRASH domain-containing protein</fullName>
    </recommendedName>
</protein>
<dbReference type="InterPro" id="IPR011017">
    <property type="entry name" value="TRASH_dom"/>
</dbReference>
<sequence>MAKRKEEQFVSEEQDEGQEEEIEKEDDDIYDKEDREQQLEDDEITPGEAGFVDGYEDTKLVECNSCGNKIDWEKVIEKEINGTVYTFCSRKCADSFERRKAGLR</sequence>
<organism evidence="3 4">
    <name type="scientific">Candidatus Iainarchaeum sp</name>
    <dbReference type="NCBI Taxonomy" id="3101447"/>
    <lineage>
        <taxon>Archaea</taxon>
        <taxon>Candidatus Iainarchaeota</taxon>
        <taxon>Candidatus Iainarchaeia</taxon>
        <taxon>Candidatus Iainarchaeales</taxon>
        <taxon>Candidatus Iainarchaeaceae</taxon>
        <taxon>Candidatus Iainarchaeum</taxon>
    </lineage>
</organism>
<feature type="domain" description="TRASH" evidence="2">
    <location>
        <begin position="63"/>
        <end position="100"/>
    </location>
</feature>
<dbReference type="SMART" id="SM00746">
    <property type="entry name" value="TRASH"/>
    <property type="match status" value="1"/>
</dbReference>
<evidence type="ECO:0000256" key="1">
    <source>
        <dbReference type="SAM" id="MobiDB-lite"/>
    </source>
</evidence>
<gene>
    <name evidence="3" type="ORF">JW744_01140</name>
</gene>
<dbReference type="EMBL" id="JAFGDB010000019">
    <property type="protein sequence ID" value="MBN2067053.1"/>
    <property type="molecule type" value="Genomic_DNA"/>
</dbReference>
<accession>A0A939C650</accession>
<feature type="compositionally biased region" description="Acidic residues" evidence="1">
    <location>
        <begin position="9"/>
        <end position="31"/>
    </location>
</feature>
<dbReference type="Proteomes" id="UP000809243">
    <property type="component" value="Unassembled WGS sequence"/>
</dbReference>
<dbReference type="InterPro" id="IPR056526">
    <property type="entry name" value="TRASH_HVO_1752"/>
</dbReference>
<comment type="caution">
    <text evidence="3">The sequence shown here is derived from an EMBL/GenBank/DDBJ whole genome shotgun (WGS) entry which is preliminary data.</text>
</comment>
<evidence type="ECO:0000313" key="4">
    <source>
        <dbReference type="Proteomes" id="UP000809243"/>
    </source>
</evidence>
<feature type="region of interest" description="Disordered" evidence="1">
    <location>
        <begin position="1"/>
        <end position="51"/>
    </location>
</feature>
<evidence type="ECO:0000259" key="2">
    <source>
        <dbReference type="SMART" id="SM00746"/>
    </source>
</evidence>
<proteinExistence type="predicted"/>
<reference evidence="3" key="1">
    <citation type="submission" date="2021-01" db="EMBL/GenBank/DDBJ databases">
        <title>Active Sulfur Cycling in an Early Earth Analoge.</title>
        <authorList>
            <person name="Hahn C.R."/>
            <person name="Youssef N.H."/>
            <person name="Elshahed M."/>
        </authorList>
    </citation>
    <scope>NUCLEOTIDE SEQUENCE</scope>
    <source>
        <strain evidence="3">Zod_Metabat.1151</strain>
    </source>
</reference>